<reference evidence="6 7" key="1">
    <citation type="journal article" date="2016" name="Nat. Commun.">
        <title>Thousands of microbial genomes shed light on interconnected biogeochemical processes in an aquifer system.</title>
        <authorList>
            <person name="Anantharaman K."/>
            <person name="Brown C.T."/>
            <person name="Hug L.A."/>
            <person name="Sharon I."/>
            <person name="Castelle C.J."/>
            <person name="Probst A.J."/>
            <person name="Thomas B.C."/>
            <person name="Singh A."/>
            <person name="Wilkins M.J."/>
            <person name="Karaoz U."/>
            <person name="Brodie E.L."/>
            <person name="Williams K.H."/>
            <person name="Hubbard S.S."/>
            <person name="Banfield J.F."/>
        </authorList>
    </citation>
    <scope>NUCLEOTIDE SEQUENCE [LARGE SCALE GENOMIC DNA]</scope>
</reference>
<dbReference type="Proteomes" id="UP000177372">
    <property type="component" value="Unassembled WGS sequence"/>
</dbReference>
<dbReference type="Pfam" id="PF00238">
    <property type="entry name" value="Ribosomal_L14"/>
    <property type="match status" value="1"/>
</dbReference>
<comment type="similarity">
    <text evidence="3 4">Belongs to the universal ribosomal protein uL14 family.</text>
</comment>
<dbReference type="AlphaFoldDB" id="A0A1F6F357"/>
<dbReference type="SMART" id="SM01374">
    <property type="entry name" value="Ribosomal_L14"/>
    <property type="match status" value="1"/>
</dbReference>
<name>A0A1F6F357_9BACT</name>
<keyword evidence="2 3" id="KW-0687">Ribonucleoprotein</keyword>
<dbReference type="InterPro" id="IPR019972">
    <property type="entry name" value="Ribosomal_uL14_CS"/>
</dbReference>
<dbReference type="InterPro" id="IPR000218">
    <property type="entry name" value="Ribosomal_uL14"/>
</dbReference>
<evidence type="ECO:0000313" key="6">
    <source>
        <dbReference type="EMBL" id="OGG80285.1"/>
    </source>
</evidence>
<dbReference type="GO" id="GO:0022625">
    <property type="term" value="C:cytosolic large ribosomal subunit"/>
    <property type="evidence" value="ECO:0007669"/>
    <property type="project" value="TreeGrafter"/>
</dbReference>
<evidence type="ECO:0000313" key="7">
    <source>
        <dbReference type="Proteomes" id="UP000177372"/>
    </source>
</evidence>
<dbReference type="InterPro" id="IPR036853">
    <property type="entry name" value="Ribosomal_uL14_sf"/>
</dbReference>
<gene>
    <name evidence="3" type="primary">rplN</name>
    <name evidence="6" type="ORF">A3A39_03375</name>
</gene>
<dbReference type="PANTHER" id="PTHR11761:SF8">
    <property type="entry name" value="LARGE RIBOSOMAL SUBUNIT PROTEIN UL14"/>
    <property type="match status" value="1"/>
</dbReference>
<dbReference type="SUPFAM" id="SSF50193">
    <property type="entry name" value="Ribosomal protein L14"/>
    <property type="match status" value="1"/>
</dbReference>
<evidence type="ECO:0000256" key="4">
    <source>
        <dbReference type="RuleBase" id="RU003949"/>
    </source>
</evidence>
<accession>A0A1F6F357</accession>
<dbReference type="GO" id="GO:0070180">
    <property type="term" value="F:large ribosomal subunit rRNA binding"/>
    <property type="evidence" value="ECO:0007669"/>
    <property type="project" value="TreeGrafter"/>
</dbReference>
<dbReference type="HAMAP" id="MF_01367">
    <property type="entry name" value="Ribosomal_uL14"/>
    <property type="match status" value="1"/>
</dbReference>
<dbReference type="EMBL" id="MFLZ01000010">
    <property type="protein sequence ID" value="OGG80285.1"/>
    <property type="molecule type" value="Genomic_DNA"/>
</dbReference>
<evidence type="ECO:0000256" key="3">
    <source>
        <dbReference type="HAMAP-Rule" id="MF_01367"/>
    </source>
</evidence>
<protein>
    <recommendedName>
        <fullName evidence="3">Large ribosomal subunit protein uL14</fullName>
    </recommendedName>
</protein>
<dbReference type="STRING" id="1798512.A3A39_03375"/>
<dbReference type="PANTHER" id="PTHR11761">
    <property type="entry name" value="50S/60S RIBOSOMAL PROTEIN L14/L23"/>
    <property type="match status" value="1"/>
</dbReference>
<organism evidence="6 7">
    <name type="scientific">Candidatus Kaiserbacteria bacterium RIFCSPLOWO2_01_FULL_54_13</name>
    <dbReference type="NCBI Taxonomy" id="1798512"/>
    <lineage>
        <taxon>Bacteria</taxon>
        <taxon>Candidatus Kaiseribacteriota</taxon>
    </lineage>
</organism>
<keyword evidence="3 5" id="KW-0699">rRNA-binding</keyword>
<dbReference type="Gene3D" id="2.40.150.20">
    <property type="entry name" value="Ribosomal protein L14"/>
    <property type="match status" value="1"/>
</dbReference>
<dbReference type="PROSITE" id="PS00049">
    <property type="entry name" value="RIBOSOMAL_L14"/>
    <property type="match status" value="1"/>
</dbReference>
<dbReference type="NCBIfam" id="TIGR01067">
    <property type="entry name" value="rplN_bact"/>
    <property type="match status" value="1"/>
</dbReference>
<evidence type="ECO:0000256" key="2">
    <source>
        <dbReference type="ARBA" id="ARBA00023274"/>
    </source>
</evidence>
<evidence type="ECO:0000256" key="5">
    <source>
        <dbReference type="RuleBase" id="RU003950"/>
    </source>
</evidence>
<comment type="function">
    <text evidence="3 5">Binds to 23S rRNA. Forms part of two intersubunit bridges in the 70S ribosome.</text>
</comment>
<comment type="caution">
    <text evidence="6">The sequence shown here is derived from an EMBL/GenBank/DDBJ whole genome shotgun (WGS) entry which is preliminary data.</text>
</comment>
<sequence length="126" mass="14067">MLQDRSLVKIADNSGGIIGRVFKVLGGTRRRYAEIGDEVVISIQTAQPRKLVKKKEVHRAVVVRQTKPYRRTDGSYVRFDENAVVLVAGTGKEPKEPKANRVFGPIPREVVERGYQKIASLAPEIV</sequence>
<evidence type="ECO:0000256" key="1">
    <source>
        <dbReference type="ARBA" id="ARBA00022980"/>
    </source>
</evidence>
<dbReference type="GO" id="GO:0006412">
    <property type="term" value="P:translation"/>
    <property type="evidence" value="ECO:0007669"/>
    <property type="project" value="UniProtKB-UniRule"/>
</dbReference>
<dbReference type="GO" id="GO:0003735">
    <property type="term" value="F:structural constituent of ribosome"/>
    <property type="evidence" value="ECO:0007669"/>
    <property type="project" value="InterPro"/>
</dbReference>
<comment type="subunit">
    <text evidence="3">Part of the 50S ribosomal subunit. Forms a cluster with proteins L3 and L19. In the 70S ribosome, L14 and L19 interact and together make contacts with the 16S rRNA in bridges B5 and B8.</text>
</comment>
<proteinExistence type="inferred from homology"/>
<dbReference type="InterPro" id="IPR005745">
    <property type="entry name" value="Ribosomal_uL14_bac-type"/>
</dbReference>
<dbReference type="CDD" id="cd00337">
    <property type="entry name" value="Ribosomal_uL14"/>
    <property type="match status" value="1"/>
</dbReference>
<keyword evidence="1 3" id="KW-0689">Ribosomal protein</keyword>
<keyword evidence="3 5" id="KW-0694">RNA-binding</keyword>